<gene>
    <name evidence="2" type="ORF">PMACD_LOCUS12811</name>
</gene>
<dbReference type="Proteomes" id="UP000663880">
    <property type="component" value="Unassembled WGS sequence"/>
</dbReference>
<dbReference type="EMBL" id="CAJOBZ010000052">
    <property type="protein sequence ID" value="CAF4918492.1"/>
    <property type="molecule type" value="Genomic_DNA"/>
</dbReference>
<proteinExistence type="predicted"/>
<feature type="domain" description="Helitron helicase-like" evidence="1">
    <location>
        <begin position="83"/>
        <end position="159"/>
    </location>
</feature>
<organism evidence="2 3">
    <name type="scientific">Pieris macdunnoughi</name>
    <dbReference type="NCBI Taxonomy" id="345717"/>
    <lineage>
        <taxon>Eukaryota</taxon>
        <taxon>Metazoa</taxon>
        <taxon>Ecdysozoa</taxon>
        <taxon>Arthropoda</taxon>
        <taxon>Hexapoda</taxon>
        <taxon>Insecta</taxon>
        <taxon>Pterygota</taxon>
        <taxon>Neoptera</taxon>
        <taxon>Endopterygota</taxon>
        <taxon>Lepidoptera</taxon>
        <taxon>Glossata</taxon>
        <taxon>Ditrysia</taxon>
        <taxon>Papilionoidea</taxon>
        <taxon>Pieridae</taxon>
        <taxon>Pierinae</taxon>
        <taxon>Pieris</taxon>
    </lineage>
</organism>
<dbReference type="PANTHER" id="PTHR45786:SF74">
    <property type="entry name" value="ATP-DEPENDENT DNA HELICASE"/>
    <property type="match status" value="1"/>
</dbReference>
<reference evidence="2" key="1">
    <citation type="submission" date="2021-02" db="EMBL/GenBank/DDBJ databases">
        <authorList>
            <person name="Steward A R."/>
        </authorList>
    </citation>
    <scope>NUCLEOTIDE SEQUENCE</scope>
</reference>
<dbReference type="Pfam" id="PF14214">
    <property type="entry name" value="Helitron_like_N"/>
    <property type="match status" value="1"/>
</dbReference>
<name>A0A821W409_9NEOP</name>
<sequence>MNYDPSISYKDDRIVSIGTMSVVCEHCLALKFKDESKGMCCLQGKVKLEEVLLPPEPLHSLLTGDHQKSKQFMRNIRRYNNAFQMTSFKNQYAKIESERLAYIRNNQTKLRAENYVHLRDALQANEHRNGIGQLVILPSSFTDGPRYLHEKSQDAMTTFTVFL</sequence>
<dbReference type="PANTHER" id="PTHR45786">
    <property type="entry name" value="DNA BINDING PROTEIN-LIKE"/>
    <property type="match status" value="1"/>
</dbReference>
<evidence type="ECO:0000313" key="3">
    <source>
        <dbReference type="Proteomes" id="UP000663880"/>
    </source>
</evidence>
<accession>A0A821W409</accession>
<keyword evidence="3" id="KW-1185">Reference proteome</keyword>
<protein>
    <recommendedName>
        <fullName evidence="1">Helitron helicase-like domain-containing protein</fullName>
    </recommendedName>
</protein>
<evidence type="ECO:0000313" key="2">
    <source>
        <dbReference type="EMBL" id="CAF4918492.1"/>
    </source>
</evidence>
<dbReference type="InterPro" id="IPR025476">
    <property type="entry name" value="Helitron_helicase-like"/>
</dbReference>
<evidence type="ECO:0000259" key="1">
    <source>
        <dbReference type="Pfam" id="PF14214"/>
    </source>
</evidence>
<dbReference type="OrthoDB" id="6923664at2759"/>
<comment type="caution">
    <text evidence="2">The sequence shown here is derived from an EMBL/GenBank/DDBJ whole genome shotgun (WGS) entry which is preliminary data.</text>
</comment>
<dbReference type="AlphaFoldDB" id="A0A821W409"/>